<dbReference type="PROSITE" id="PS51257">
    <property type="entry name" value="PROKAR_LIPOPROTEIN"/>
    <property type="match status" value="1"/>
</dbReference>
<dbReference type="RefSeq" id="WP_188313028.1">
    <property type="nucleotide sequence ID" value="NZ_JABTCG010000001.1"/>
</dbReference>
<evidence type="ECO:0000313" key="1">
    <source>
        <dbReference type="EMBL" id="MBD0849931.1"/>
    </source>
</evidence>
<name>A0ABR7VAK1_9FLAO</name>
<proteinExistence type="predicted"/>
<protein>
    <recommendedName>
        <fullName evidence="3">Lipocalin-like domain-containing protein</fullName>
    </recommendedName>
</protein>
<comment type="caution">
    <text evidence="1">The sequence shown here is derived from an EMBL/GenBank/DDBJ whole genome shotgun (WGS) entry which is preliminary data.</text>
</comment>
<sequence>MKRLLFFGIFVLLSACQNKISQEDLTLLNGYWEIEKVIMANGQTKTYTINTTVDYIEVKELSGFRKKVYPNLDGTFDTSNDVEKFNLTERSNGFEMHYKTKLSEWVETLEALNENSFSVTNADKITYSYKRFKPVNVQK</sequence>
<dbReference type="Proteomes" id="UP000598350">
    <property type="component" value="Unassembled WGS sequence"/>
</dbReference>
<dbReference type="EMBL" id="JABTCG010000001">
    <property type="protein sequence ID" value="MBD0849931.1"/>
    <property type="molecule type" value="Genomic_DNA"/>
</dbReference>
<evidence type="ECO:0000313" key="2">
    <source>
        <dbReference type="Proteomes" id="UP000598350"/>
    </source>
</evidence>
<organism evidence="1 2">
    <name type="scientific">Maribacter arenosus</name>
    <dbReference type="NCBI Taxonomy" id="1854708"/>
    <lineage>
        <taxon>Bacteria</taxon>
        <taxon>Pseudomonadati</taxon>
        <taxon>Bacteroidota</taxon>
        <taxon>Flavobacteriia</taxon>
        <taxon>Flavobacteriales</taxon>
        <taxon>Flavobacteriaceae</taxon>
        <taxon>Maribacter</taxon>
    </lineage>
</organism>
<evidence type="ECO:0008006" key="3">
    <source>
        <dbReference type="Google" id="ProtNLM"/>
    </source>
</evidence>
<gene>
    <name evidence="1" type="ORF">HPE63_04550</name>
</gene>
<keyword evidence="2" id="KW-1185">Reference proteome</keyword>
<reference evidence="1 2" key="1">
    <citation type="submission" date="2020-05" db="EMBL/GenBank/DDBJ databases">
        <title>The draft genome sequence of Maribacter arenosus CAU 1321.</title>
        <authorList>
            <person name="Mu L."/>
        </authorList>
    </citation>
    <scope>NUCLEOTIDE SEQUENCE [LARGE SCALE GENOMIC DNA]</scope>
    <source>
        <strain evidence="1 2">CAU 1321</strain>
    </source>
</reference>
<accession>A0ABR7VAK1</accession>